<proteinExistence type="inferred from homology"/>
<dbReference type="PANTHER" id="PTHR30244:SF34">
    <property type="entry name" value="DTDP-4-AMINO-4,6-DIDEOXYGALACTOSE TRANSAMINASE"/>
    <property type="match status" value="1"/>
</dbReference>
<sequence length="393" mass="42124">MSYPSMADSSGRTLGAEEVEAVTRVLRSGMLSSVWGKEVRALEREMADLHRVSHAVACSSGTAALHLAVAAVAPDPGDEIITTPISDFGTVAPILAQNAVPVFADVDPDTGNLDPVAVAAAIGPRTRAILGVHLFGAAATGLREVADAAGIPLIEDCAQAWLTRYPDDRLAGAVGTIGCFSLQQWKHITCGDGGLTITEDAALARRMRLFADKGWPRDDGVRRHESFGVNYRMTELSGAVARAQLTKLPGVLADRRRTARRLVAALADLPRVRVPADPDRHAWWLFPIVLDPPLTNREVADRLVRAGIPARAGYLAEPLHCAPALMGGPIYGTSRYPLTVPPAERVPTYGWGTQPNAERLITQTLLVIDWNEHYTDAHVDEIAKAVRAAVTDA</sequence>
<dbReference type="CDD" id="cd00616">
    <property type="entry name" value="AHBA_syn"/>
    <property type="match status" value="1"/>
</dbReference>
<dbReference type="InterPro" id="IPR015422">
    <property type="entry name" value="PyrdxlP-dep_Trfase_small"/>
</dbReference>
<keyword evidence="3 4" id="KW-0663">Pyridoxal phosphate</keyword>
<dbReference type="OrthoDB" id="9804264at2"/>
<evidence type="ECO:0000256" key="3">
    <source>
        <dbReference type="PIRSR" id="PIRSR000390-2"/>
    </source>
</evidence>
<dbReference type="EMBL" id="FMHV01000002">
    <property type="protein sequence ID" value="SCL26769.1"/>
    <property type="molecule type" value="Genomic_DNA"/>
</dbReference>
<dbReference type="AlphaFoldDB" id="A0A1C6SBF9"/>
<dbReference type="GO" id="GO:0030170">
    <property type="term" value="F:pyridoxal phosphate binding"/>
    <property type="evidence" value="ECO:0007669"/>
    <property type="project" value="TreeGrafter"/>
</dbReference>
<dbReference type="InterPro" id="IPR015424">
    <property type="entry name" value="PyrdxlP-dep_Trfase"/>
</dbReference>
<feature type="modified residue" description="N6-(pyridoxal phosphate)lysine" evidence="3">
    <location>
        <position position="186"/>
    </location>
</feature>
<evidence type="ECO:0000256" key="2">
    <source>
        <dbReference type="PIRSR" id="PIRSR000390-1"/>
    </source>
</evidence>
<feature type="active site" description="Proton acceptor" evidence="2">
    <location>
        <position position="186"/>
    </location>
</feature>
<organism evidence="5 6">
    <name type="scientific">Micromonospora rhizosphaerae</name>
    <dbReference type="NCBI Taxonomy" id="568872"/>
    <lineage>
        <taxon>Bacteria</taxon>
        <taxon>Bacillati</taxon>
        <taxon>Actinomycetota</taxon>
        <taxon>Actinomycetes</taxon>
        <taxon>Micromonosporales</taxon>
        <taxon>Micromonosporaceae</taxon>
        <taxon>Micromonospora</taxon>
    </lineage>
</organism>
<dbReference type="STRING" id="568872.GA0070624_3369"/>
<dbReference type="Pfam" id="PF01041">
    <property type="entry name" value="DegT_DnrJ_EryC1"/>
    <property type="match status" value="1"/>
</dbReference>
<dbReference type="SUPFAM" id="SSF53383">
    <property type="entry name" value="PLP-dependent transferases"/>
    <property type="match status" value="1"/>
</dbReference>
<evidence type="ECO:0000256" key="1">
    <source>
        <dbReference type="ARBA" id="ARBA00001933"/>
    </source>
</evidence>
<comment type="similarity">
    <text evidence="4">Belongs to the DegT/DnrJ/EryC1 family.</text>
</comment>
<comment type="cofactor">
    <cofactor evidence="1">
        <name>pyridoxal 5'-phosphate</name>
        <dbReference type="ChEBI" id="CHEBI:597326"/>
    </cofactor>
</comment>
<dbReference type="Gene3D" id="3.90.1150.10">
    <property type="entry name" value="Aspartate Aminotransferase, domain 1"/>
    <property type="match status" value="1"/>
</dbReference>
<keyword evidence="6" id="KW-1185">Reference proteome</keyword>
<dbReference type="InterPro" id="IPR015421">
    <property type="entry name" value="PyrdxlP-dep_Trfase_major"/>
</dbReference>
<evidence type="ECO:0000256" key="4">
    <source>
        <dbReference type="RuleBase" id="RU004508"/>
    </source>
</evidence>
<dbReference type="PANTHER" id="PTHR30244">
    <property type="entry name" value="TRANSAMINASE"/>
    <property type="match status" value="1"/>
</dbReference>
<gene>
    <name evidence="5" type="ORF">GA0070624_3369</name>
</gene>
<dbReference type="Gene3D" id="3.40.640.10">
    <property type="entry name" value="Type I PLP-dependent aspartate aminotransferase-like (Major domain)"/>
    <property type="match status" value="1"/>
</dbReference>
<evidence type="ECO:0000313" key="6">
    <source>
        <dbReference type="Proteomes" id="UP000199413"/>
    </source>
</evidence>
<name>A0A1C6SBF9_9ACTN</name>
<dbReference type="InterPro" id="IPR000653">
    <property type="entry name" value="DegT/StrS_aminotransferase"/>
</dbReference>
<dbReference type="GO" id="GO:0000271">
    <property type="term" value="P:polysaccharide biosynthetic process"/>
    <property type="evidence" value="ECO:0007669"/>
    <property type="project" value="TreeGrafter"/>
</dbReference>
<protein>
    <submittedName>
        <fullName evidence="5">dTDP-4-amino-4,6-dideoxygalactose transaminase</fullName>
    </submittedName>
</protein>
<dbReference type="Proteomes" id="UP000199413">
    <property type="component" value="Unassembled WGS sequence"/>
</dbReference>
<reference evidence="6" key="1">
    <citation type="submission" date="2016-06" db="EMBL/GenBank/DDBJ databases">
        <authorList>
            <person name="Varghese N."/>
            <person name="Submissions Spin"/>
        </authorList>
    </citation>
    <scope>NUCLEOTIDE SEQUENCE [LARGE SCALE GENOMIC DNA]</scope>
    <source>
        <strain evidence="6">DSM 45431</strain>
    </source>
</reference>
<evidence type="ECO:0000313" key="5">
    <source>
        <dbReference type="EMBL" id="SCL26769.1"/>
    </source>
</evidence>
<dbReference type="GO" id="GO:0008483">
    <property type="term" value="F:transaminase activity"/>
    <property type="evidence" value="ECO:0007669"/>
    <property type="project" value="TreeGrafter"/>
</dbReference>
<dbReference type="PIRSF" id="PIRSF000390">
    <property type="entry name" value="PLP_StrS"/>
    <property type="match status" value="1"/>
</dbReference>
<accession>A0A1C6SBF9</accession>